<reference evidence="3" key="2">
    <citation type="journal article" date="2007" name="Science">
        <title>Draft genome sequence of the sexually transmitted pathogen Trichomonas vaginalis.</title>
        <authorList>
            <person name="Carlton J.M."/>
            <person name="Hirt R.P."/>
            <person name="Silva J.C."/>
            <person name="Delcher A.L."/>
            <person name="Schatz M."/>
            <person name="Zhao Q."/>
            <person name="Wortman J.R."/>
            <person name="Bidwell S.L."/>
            <person name="Alsmark U.C.M."/>
            <person name="Besteiro S."/>
            <person name="Sicheritz-Ponten T."/>
            <person name="Noel C.J."/>
            <person name="Dacks J.B."/>
            <person name="Foster P.G."/>
            <person name="Simillion C."/>
            <person name="Van de Peer Y."/>
            <person name="Miranda-Saavedra D."/>
            <person name="Barton G.J."/>
            <person name="Westrop G.D."/>
            <person name="Mueller S."/>
            <person name="Dessi D."/>
            <person name="Fiori P.L."/>
            <person name="Ren Q."/>
            <person name="Paulsen I."/>
            <person name="Zhang H."/>
            <person name="Bastida-Corcuera F.D."/>
            <person name="Simoes-Barbosa A."/>
            <person name="Brown M.T."/>
            <person name="Hayes R.D."/>
            <person name="Mukherjee M."/>
            <person name="Okumura C.Y."/>
            <person name="Schneider R."/>
            <person name="Smith A.J."/>
            <person name="Vanacova S."/>
            <person name="Villalvazo M."/>
            <person name="Haas B.J."/>
            <person name="Pertea M."/>
            <person name="Feldblyum T.V."/>
            <person name="Utterback T.R."/>
            <person name="Shu C.L."/>
            <person name="Osoegawa K."/>
            <person name="de Jong P.J."/>
            <person name="Hrdy I."/>
            <person name="Horvathova L."/>
            <person name="Zubacova Z."/>
            <person name="Dolezal P."/>
            <person name="Malik S.B."/>
            <person name="Logsdon J.M. Jr."/>
            <person name="Henze K."/>
            <person name="Gupta A."/>
            <person name="Wang C.C."/>
            <person name="Dunne R.L."/>
            <person name="Upcroft J.A."/>
            <person name="Upcroft P."/>
            <person name="White O."/>
            <person name="Salzberg S.L."/>
            <person name="Tang P."/>
            <person name="Chiu C.-H."/>
            <person name="Lee Y.-S."/>
            <person name="Embley T.M."/>
            <person name="Coombs G.H."/>
            <person name="Mottram J.C."/>
            <person name="Tachezy J."/>
            <person name="Fraser-Liggett C.M."/>
            <person name="Johnson P.J."/>
        </authorList>
    </citation>
    <scope>NUCLEOTIDE SEQUENCE [LARGE SCALE GENOMIC DNA]</scope>
    <source>
        <strain evidence="3">G3</strain>
    </source>
</reference>
<dbReference type="InParanoid" id="A2ELL4"/>
<dbReference type="GO" id="GO:0043130">
    <property type="term" value="F:ubiquitin binding"/>
    <property type="evidence" value="ECO:0000318"/>
    <property type="project" value="GO_Central"/>
</dbReference>
<dbReference type="Pfam" id="PF09288">
    <property type="entry name" value="UBA_3"/>
    <property type="match status" value="1"/>
</dbReference>
<dbReference type="InterPro" id="IPR009060">
    <property type="entry name" value="UBA-like_sf"/>
</dbReference>
<dbReference type="AlphaFoldDB" id="A2ELL4"/>
<protein>
    <submittedName>
        <fullName evidence="3">UBA/TS-N domain containing protein</fullName>
    </submittedName>
</protein>
<dbReference type="SUPFAM" id="SSF54236">
    <property type="entry name" value="Ubiquitin-like"/>
    <property type="match status" value="1"/>
</dbReference>
<evidence type="ECO:0000313" key="3">
    <source>
        <dbReference type="EMBL" id="EAY06461.1"/>
    </source>
</evidence>
<dbReference type="GO" id="GO:0031593">
    <property type="term" value="F:polyubiquitin modification-dependent protein binding"/>
    <property type="evidence" value="ECO:0000318"/>
    <property type="project" value="GO_Central"/>
</dbReference>
<evidence type="ECO:0000313" key="4">
    <source>
        <dbReference type="Proteomes" id="UP000001542"/>
    </source>
</evidence>
<dbReference type="InterPro" id="IPR015368">
    <property type="entry name" value="UBA_C_fun"/>
</dbReference>
<dbReference type="PROSITE" id="PS50053">
    <property type="entry name" value="UBIQUITIN_2"/>
    <property type="match status" value="1"/>
</dbReference>
<dbReference type="GO" id="GO:0005829">
    <property type="term" value="C:cytosol"/>
    <property type="evidence" value="ECO:0000318"/>
    <property type="project" value="GO_Central"/>
</dbReference>
<evidence type="ECO:0000259" key="2">
    <source>
        <dbReference type="PROSITE" id="PS50053"/>
    </source>
</evidence>
<evidence type="ECO:0000259" key="1">
    <source>
        <dbReference type="PROSITE" id="PS50030"/>
    </source>
</evidence>
<reference evidence="3" key="1">
    <citation type="submission" date="2006-10" db="EMBL/GenBank/DDBJ databases">
        <authorList>
            <person name="Amadeo P."/>
            <person name="Zhao Q."/>
            <person name="Wortman J."/>
            <person name="Fraser-Liggett C."/>
            <person name="Carlton J."/>
        </authorList>
    </citation>
    <scope>NUCLEOTIDE SEQUENCE</scope>
    <source>
        <strain evidence="3">G3</strain>
    </source>
</reference>
<proteinExistence type="predicted"/>
<dbReference type="InterPro" id="IPR015940">
    <property type="entry name" value="UBA"/>
</dbReference>
<feature type="domain" description="Ubiquitin-like" evidence="2">
    <location>
        <begin position="1"/>
        <end position="62"/>
    </location>
</feature>
<dbReference type="VEuPathDB" id="TrichDB:TVAG_149470"/>
<accession>A2ELL4</accession>
<organism evidence="3 4">
    <name type="scientific">Trichomonas vaginalis (strain ATCC PRA-98 / G3)</name>
    <dbReference type="NCBI Taxonomy" id="412133"/>
    <lineage>
        <taxon>Eukaryota</taxon>
        <taxon>Metamonada</taxon>
        <taxon>Parabasalia</taxon>
        <taxon>Trichomonadida</taxon>
        <taxon>Trichomonadidae</taxon>
        <taxon>Trichomonas</taxon>
    </lineage>
</organism>
<dbReference type="InterPro" id="IPR000626">
    <property type="entry name" value="Ubiquitin-like_dom"/>
</dbReference>
<dbReference type="CDD" id="cd14270">
    <property type="entry name" value="UBA"/>
    <property type="match status" value="1"/>
</dbReference>
<keyword evidence="4" id="KW-1185">Reference proteome</keyword>
<name>A2ELL4_TRIV3</name>
<dbReference type="KEGG" id="tva:4764337"/>
<sequence length="240" mass="27741">MSGRAITLPANKFKALGDVKEVLQSKYFIPKDDIKFLFGVEVLPDKKLVSEIELSRSDFIMIHQSNSYSKSLNSESKLKSYPRQTVGNPERFADHYSIVKEHAETIEDIQSSRKGIDIQPEDPSNFRLYVQQLVEMGFEQDKVVELLRKHNYNVPKCLDILIKGVEPEEKPPEKEYDVSDLAKYNFQEFSELLDDLTNLEKHNLLILLRTHFSVPPIEIIQLFISCDKNMEAVDHNLLDN</sequence>
<gene>
    <name evidence="3" type="ORF">TVAG_149470</name>
</gene>
<feature type="domain" description="UBA" evidence="1">
    <location>
        <begin position="120"/>
        <end position="164"/>
    </location>
</feature>
<dbReference type="VEuPathDB" id="TrichDB:TVAGG3_0163150"/>
<dbReference type="PROSITE" id="PS50030">
    <property type="entry name" value="UBA"/>
    <property type="match status" value="1"/>
</dbReference>
<dbReference type="SMART" id="SM00165">
    <property type="entry name" value="UBA"/>
    <property type="match status" value="1"/>
</dbReference>
<dbReference type="GO" id="GO:0043161">
    <property type="term" value="P:proteasome-mediated ubiquitin-dependent protein catabolic process"/>
    <property type="evidence" value="ECO:0000318"/>
    <property type="project" value="GO_Central"/>
</dbReference>
<dbReference type="EMBL" id="DS113423">
    <property type="protein sequence ID" value="EAY06461.1"/>
    <property type="molecule type" value="Genomic_DNA"/>
</dbReference>
<dbReference type="Gene3D" id="1.10.8.10">
    <property type="entry name" value="DNA helicase RuvA subunit, C-terminal domain"/>
    <property type="match status" value="1"/>
</dbReference>
<dbReference type="Proteomes" id="UP000001542">
    <property type="component" value="Unassembled WGS sequence"/>
</dbReference>
<dbReference type="SUPFAM" id="SSF46934">
    <property type="entry name" value="UBA-like"/>
    <property type="match status" value="1"/>
</dbReference>
<dbReference type="RefSeq" id="XP_001318684.1">
    <property type="nucleotide sequence ID" value="XM_001318649.1"/>
</dbReference>
<dbReference type="InterPro" id="IPR029071">
    <property type="entry name" value="Ubiquitin-like_domsf"/>
</dbReference>
<dbReference type="GO" id="GO:0005654">
    <property type="term" value="C:nucleoplasm"/>
    <property type="evidence" value="ECO:0000318"/>
    <property type="project" value="GO_Central"/>
</dbReference>
<dbReference type="GO" id="GO:0070628">
    <property type="term" value="F:proteasome binding"/>
    <property type="evidence" value="ECO:0000318"/>
    <property type="project" value="GO_Central"/>
</dbReference>